<dbReference type="EMBL" id="CP013569">
    <property type="protein sequence ID" value="ANL87117.1"/>
    <property type="molecule type" value="Genomic_DNA"/>
</dbReference>
<keyword evidence="2" id="KW-1185">Reference proteome</keyword>
<keyword evidence="1" id="KW-0614">Plasmid</keyword>
<evidence type="ECO:0000313" key="2">
    <source>
        <dbReference type="Proteomes" id="UP000078551"/>
    </source>
</evidence>
<name>A0ABM6CFQ2_9HYPH</name>
<dbReference type="Proteomes" id="UP000078551">
    <property type="component" value="Plasmid pRphaN771a"/>
</dbReference>
<organism evidence="1 2">
    <name type="scientific">Rhizobium phaseoli</name>
    <dbReference type="NCBI Taxonomy" id="396"/>
    <lineage>
        <taxon>Bacteria</taxon>
        <taxon>Pseudomonadati</taxon>
        <taxon>Pseudomonadota</taxon>
        <taxon>Alphaproteobacteria</taxon>
        <taxon>Hyphomicrobiales</taxon>
        <taxon>Rhizobiaceae</taxon>
        <taxon>Rhizobium/Agrobacterium group</taxon>
        <taxon>Rhizobium</taxon>
    </lineage>
</organism>
<geneLocation type="plasmid" evidence="1 2">
    <name>pRphaN771a</name>
</geneLocation>
<dbReference type="RefSeq" id="WP_064832730.1">
    <property type="nucleotide sequence ID" value="NZ_CP013569.1"/>
</dbReference>
<sequence length="73" mass="8205">MKTREEEINEIVNALEGFPVKTIKALIRSTRADKGRRAAFELTAAWRVLDTLVTEAEAEAFLEELEAESRKAA</sequence>
<accession>A0ABM6CFQ2</accession>
<protein>
    <submittedName>
        <fullName evidence="1">Uncharacterized protein</fullName>
    </submittedName>
</protein>
<proteinExistence type="predicted"/>
<gene>
    <name evidence="1" type="ORF">AMC81_PA00096</name>
</gene>
<reference evidence="1 2" key="1">
    <citation type="submission" date="2015-11" db="EMBL/GenBank/DDBJ databases">
        <title>The limits of bacterial species coexistence and the symbiotic plasmid transference in sympatric Rhizobium populations.</title>
        <authorList>
            <person name="Perez-Carrascal O.M."/>
            <person name="VanInsberghe D."/>
            <person name="Juarez S."/>
            <person name="Polz M.F."/>
            <person name="Vinuesa P."/>
            <person name="Gonzalez V."/>
        </authorList>
    </citation>
    <scope>NUCLEOTIDE SEQUENCE [LARGE SCALE GENOMIC DNA]</scope>
    <source>
        <strain evidence="1 2">N771</strain>
        <plasmid evidence="1 2">pRphaN771a</plasmid>
    </source>
</reference>
<evidence type="ECO:0000313" key="1">
    <source>
        <dbReference type="EMBL" id="ANL87117.1"/>
    </source>
</evidence>